<evidence type="ECO:0000256" key="6">
    <source>
        <dbReference type="HAMAP-Rule" id="MF_00074"/>
    </source>
</evidence>
<dbReference type="Proteomes" id="UP000294881">
    <property type="component" value="Unassembled WGS sequence"/>
</dbReference>
<feature type="binding site" evidence="6">
    <location>
        <position position="148"/>
    </location>
    <ligand>
        <name>S-adenosyl-L-methionine</name>
        <dbReference type="ChEBI" id="CHEBI:59789"/>
    </ligand>
</feature>
<evidence type="ECO:0000256" key="5">
    <source>
        <dbReference type="ARBA" id="ARBA00022691"/>
    </source>
</evidence>
<proteinExistence type="inferred from homology"/>
<name>A0A4R2GVK1_9HYPH</name>
<dbReference type="EMBL" id="SLWL01000003">
    <property type="protein sequence ID" value="TCO14672.1"/>
    <property type="molecule type" value="Genomic_DNA"/>
</dbReference>
<comment type="function">
    <text evidence="6">Specifically methylates the N7 position of guanine in position 527 of 16S rRNA.</text>
</comment>
<keyword evidence="8" id="KW-1185">Reference proteome</keyword>
<dbReference type="SUPFAM" id="SSF53335">
    <property type="entry name" value="S-adenosyl-L-methionine-dependent methyltransferases"/>
    <property type="match status" value="1"/>
</dbReference>
<dbReference type="InterPro" id="IPR003682">
    <property type="entry name" value="rRNA_ssu_MeTfrase_G"/>
</dbReference>
<dbReference type="HAMAP" id="MF_00074">
    <property type="entry name" value="16SrRNA_methyltr_G"/>
    <property type="match status" value="1"/>
</dbReference>
<dbReference type="InterPro" id="IPR029063">
    <property type="entry name" value="SAM-dependent_MTases_sf"/>
</dbReference>
<evidence type="ECO:0000313" key="8">
    <source>
        <dbReference type="Proteomes" id="UP000294881"/>
    </source>
</evidence>
<comment type="caution">
    <text evidence="6">Lacks conserved residue(s) required for the propagation of feature annotation.</text>
</comment>
<accession>A0A4R2GVK1</accession>
<dbReference type="Pfam" id="PF02527">
    <property type="entry name" value="GidB"/>
    <property type="match status" value="1"/>
</dbReference>
<evidence type="ECO:0000256" key="3">
    <source>
        <dbReference type="ARBA" id="ARBA00022603"/>
    </source>
</evidence>
<evidence type="ECO:0000313" key="7">
    <source>
        <dbReference type="EMBL" id="TCO14672.1"/>
    </source>
</evidence>
<dbReference type="GO" id="GO:0005829">
    <property type="term" value="C:cytosol"/>
    <property type="evidence" value="ECO:0007669"/>
    <property type="project" value="TreeGrafter"/>
</dbReference>
<comment type="similarity">
    <text evidence="6">Belongs to the methyltransferase superfamily. RNA methyltransferase RsmG family.</text>
</comment>
<keyword evidence="3 6" id="KW-0489">Methyltransferase</keyword>
<feature type="binding site" evidence="6">
    <location>
        <begin position="131"/>
        <end position="132"/>
    </location>
    <ligand>
        <name>S-adenosyl-L-methionine</name>
        <dbReference type="ChEBI" id="CHEBI:59789"/>
    </ligand>
</feature>
<dbReference type="OrthoDB" id="9808773at2"/>
<feature type="binding site" evidence="6">
    <location>
        <position position="79"/>
    </location>
    <ligand>
        <name>S-adenosyl-L-methionine</name>
        <dbReference type="ChEBI" id="CHEBI:59789"/>
    </ligand>
</feature>
<dbReference type="RefSeq" id="WP_132004233.1">
    <property type="nucleotide sequence ID" value="NZ_JBHUNN010000002.1"/>
</dbReference>
<keyword evidence="1 6" id="KW-0963">Cytoplasm</keyword>
<dbReference type="PANTHER" id="PTHR31760">
    <property type="entry name" value="S-ADENOSYL-L-METHIONINE-DEPENDENT METHYLTRANSFERASES SUPERFAMILY PROTEIN"/>
    <property type="match status" value="1"/>
</dbReference>
<dbReference type="PANTHER" id="PTHR31760:SF0">
    <property type="entry name" value="S-ADENOSYL-L-METHIONINE-DEPENDENT METHYLTRANSFERASES SUPERFAMILY PROTEIN"/>
    <property type="match status" value="1"/>
</dbReference>
<comment type="subcellular location">
    <subcellularLocation>
        <location evidence="6">Cytoplasm</location>
    </subcellularLocation>
</comment>
<dbReference type="Gene3D" id="3.40.50.150">
    <property type="entry name" value="Vaccinia Virus protein VP39"/>
    <property type="match status" value="1"/>
</dbReference>
<evidence type="ECO:0000256" key="4">
    <source>
        <dbReference type="ARBA" id="ARBA00022679"/>
    </source>
</evidence>
<keyword evidence="2 6" id="KW-0698">rRNA processing</keyword>
<dbReference type="EC" id="2.1.1.170" evidence="6"/>
<reference evidence="7 8" key="1">
    <citation type="submission" date="2019-03" db="EMBL/GenBank/DDBJ databases">
        <title>Genomic Encyclopedia of Type Strains, Phase IV (KMG-IV): sequencing the most valuable type-strain genomes for metagenomic binning, comparative biology and taxonomic classification.</title>
        <authorList>
            <person name="Goeker M."/>
        </authorList>
    </citation>
    <scope>NUCLEOTIDE SEQUENCE [LARGE SCALE GENOMIC DNA]</scope>
    <source>
        <strain evidence="7 8">DSM 22958</strain>
    </source>
</reference>
<dbReference type="NCBIfam" id="TIGR00138">
    <property type="entry name" value="rsmG_gidB"/>
    <property type="match status" value="1"/>
</dbReference>
<comment type="caution">
    <text evidence="7">The sequence shown here is derived from an EMBL/GenBank/DDBJ whole genome shotgun (WGS) entry which is preliminary data.</text>
</comment>
<evidence type="ECO:0000256" key="2">
    <source>
        <dbReference type="ARBA" id="ARBA00022552"/>
    </source>
</evidence>
<keyword evidence="5 6" id="KW-0949">S-adenosyl-L-methionine</keyword>
<organism evidence="7 8">
    <name type="scientific">Camelimonas lactis</name>
    <dbReference type="NCBI Taxonomy" id="659006"/>
    <lineage>
        <taxon>Bacteria</taxon>
        <taxon>Pseudomonadati</taxon>
        <taxon>Pseudomonadota</taxon>
        <taxon>Alphaproteobacteria</taxon>
        <taxon>Hyphomicrobiales</taxon>
        <taxon>Chelatococcaceae</taxon>
        <taxon>Camelimonas</taxon>
    </lineage>
</organism>
<comment type="catalytic activity">
    <reaction evidence="6">
        <text>guanosine(527) in 16S rRNA + S-adenosyl-L-methionine = N(7)-methylguanosine(527) in 16S rRNA + S-adenosyl-L-homocysteine</text>
        <dbReference type="Rhea" id="RHEA:42732"/>
        <dbReference type="Rhea" id="RHEA-COMP:10209"/>
        <dbReference type="Rhea" id="RHEA-COMP:10210"/>
        <dbReference type="ChEBI" id="CHEBI:57856"/>
        <dbReference type="ChEBI" id="CHEBI:59789"/>
        <dbReference type="ChEBI" id="CHEBI:74269"/>
        <dbReference type="ChEBI" id="CHEBI:74480"/>
        <dbReference type="EC" id="2.1.1.170"/>
    </reaction>
</comment>
<dbReference type="GO" id="GO:0070043">
    <property type="term" value="F:rRNA (guanine-N7-)-methyltransferase activity"/>
    <property type="evidence" value="ECO:0007669"/>
    <property type="project" value="UniProtKB-UniRule"/>
</dbReference>
<protein>
    <recommendedName>
        <fullName evidence="6">Ribosomal RNA small subunit methyltransferase G</fullName>
        <ecNumber evidence="6">2.1.1.170</ecNumber>
    </recommendedName>
    <alternativeName>
        <fullName evidence="6">16S rRNA 7-methylguanosine methyltransferase</fullName>
        <shortName evidence="6">16S rRNA m7G methyltransferase</shortName>
    </alternativeName>
</protein>
<sequence>MSVVHEPSSADIELLADIGIVSRETIDKFGLYIDELIRWQQAKNLVSNSTLVSAWRRHVIDSAQLFSLASGRKRWLDLGSGGGAPGVILGILLAEQGGHIHLVEANARKCAFLRHVIRLTGASATVHQRRVETCIMEFAGDVDVVTARALASLDQLVGWSKDVLRSGAIALFPKGQYVVSELTQASISWTMEHDLIASRTDEAARIVRIRSIREATR</sequence>
<dbReference type="AlphaFoldDB" id="A0A4R2GVK1"/>
<evidence type="ECO:0000256" key="1">
    <source>
        <dbReference type="ARBA" id="ARBA00022490"/>
    </source>
</evidence>
<keyword evidence="4 6" id="KW-0808">Transferase</keyword>
<gene>
    <name evidence="6" type="primary">rsmG</name>
    <name evidence="7" type="ORF">EV666_103180</name>
</gene>